<organism evidence="1 2">
    <name type="scientific">Nematocida parisii (strain ERTm3)</name>
    <name type="common">Nematode killer fungus</name>
    <dbReference type="NCBI Taxonomy" id="935791"/>
    <lineage>
        <taxon>Eukaryota</taxon>
        <taxon>Fungi</taxon>
        <taxon>Fungi incertae sedis</taxon>
        <taxon>Microsporidia</taxon>
        <taxon>Nematocida</taxon>
    </lineage>
</organism>
<keyword evidence="2" id="KW-1185">Reference proteome</keyword>
<evidence type="ECO:0000313" key="1">
    <source>
        <dbReference type="EMBL" id="EIJ88684.1"/>
    </source>
</evidence>
<accession>I3EHI7</accession>
<sequence length="311" mass="34880">MVIGVIVKLEFLSKRVVNCNVISTTTALLQNNKKVWYVTFTVSSNSAQKEKDLFSSISIGHAVSVNGHAKTSRAEHIFARVNNIKILDRYSLLPSIFFPSISRPWSRELIQKRPDEAVPAMVLVAKLVCKKYKCLVHCVDSSNQYFKLTLQTDKHIIEHRDILLLTNVLIDLSKKEVCTQSTSTIEINPTMTLKAIAQLQSNLRMRKQTIQTVKEIDTLKKDTSILLEGRVFSICEEKRSVCISNAEGGVSVKLEAAPFQRFMSKLMSFNRFSSIKELHASLAFCKVSLTADVLILNSAASIQNVDVNPSF</sequence>
<dbReference type="Proteomes" id="UP000002872">
    <property type="component" value="Unassembled WGS sequence"/>
</dbReference>
<proteinExistence type="predicted"/>
<dbReference type="VEuPathDB" id="MicrosporidiaDB:NEQG_01374"/>
<dbReference type="InParanoid" id="I3EHI7"/>
<dbReference type="EMBL" id="GL870878">
    <property type="protein sequence ID" value="EIJ88684.1"/>
    <property type="molecule type" value="Genomic_DNA"/>
</dbReference>
<dbReference type="OMA" id="NCHIIST"/>
<protein>
    <submittedName>
        <fullName evidence="1">Uncharacterized protein</fullName>
    </submittedName>
</protein>
<dbReference type="HOGENOM" id="CLU_894555_0_0_1"/>
<name>I3EHI7_NEMP3</name>
<dbReference type="OrthoDB" id="2188315at2759"/>
<evidence type="ECO:0000313" key="2">
    <source>
        <dbReference type="Proteomes" id="UP000002872"/>
    </source>
</evidence>
<gene>
    <name evidence="1" type="ORF">NEQG_01374</name>
</gene>
<dbReference type="AlphaFoldDB" id="I3EHI7"/>
<reference evidence="1" key="1">
    <citation type="submission" date="2011-01" db="EMBL/GenBank/DDBJ databases">
        <title>The Genome Sequence of Nematocida parisii strain ERTm3.</title>
        <authorList>
            <consortium name="The Broad Institute Genome Sequencing Platform"/>
            <consortium name="The Broad Institute Genome Sequencing Center for Infectious Disease"/>
            <person name="Cuomo C."/>
            <person name="Troemel E."/>
            <person name="Young S.K."/>
            <person name="Zeng Q."/>
            <person name="Gargeya S."/>
            <person name="Fitzgerald M."/>
            <person name="Haas B."/>
            <person name="Abouelleil A."/>
            <person name="Alvarado L."/>
            <person name="Arachchi H.M."/>
            <person name="Berlin A."/>
            <person name="Chapman S.B."/>
            <person name="Gearin G."/>
            <person name="Goldberg J."/>
            <person name="Griggs A."/>
            <person name="Gujja S."/>
            <person name="Hansen M."/>
            <person name="Heiman D."/>
            <person name="Howarth C."/>
            <person name="Larimer J."/>
            <person name="Lui A."/>
            <person name="MacDonald P.J.P."/>
            <person name="McCowen C."/>
            <person name="Montmayeur A."/>
            <person name="Murphy C."/>
            <person name="Neiman D."/>
            <person name="Pearson M."/>
            <person name="Priest M."/>
            <person name="Roberts A."/>
            <person name="Saif S."/>
            <person name="Shea T."/>
            <person name="Sisk P."/>
            <person name="Stolte C."/>
            <person name="Sykes S."/>
            <person name="Wortman J."/>
            <person name="Nusbaum C."/>
            <person name="Birren B."/>
        </authorList>
    </citation>
    <scope>NUCLEOTIDE SEQUENCE</scope>
    <source>
        <strain evidence="1">ERTm3</strain>
    </source>
</reference>